<comment type="subunit">
    <text evidence="10">Monomer and homodimer. Part of the essential Sec protein translocation apparatus which comprises SecA, SecYEG and auxiliary proteins SecDF. Other proteins may also be involved.</text>
</comment>
<dbReference type="Gene3D" id="3.90.1440.10">
    <property type="entry name" value="SecA, preprotein cross-linking domain"/>
    <property type="match status" value="1"/>
</dbReference>
<evidence type="ECO:0000256" key="1">
    <source>
        <dbReference type="ARBA" id="ARBA00004170"/>
    </source>
</evidence>
<dbReference type="InterPro" id="IPR014001">
    <property type="entry name" value="Helicase_ATP-bd"/>
</dbReference>
<dbReference type="Pfam" id="PF21090">
    <property type="entry name" value="P-loop_SecA"/>
    <property type="match status" value="1"/>
</dbReference>
<dbReference type="InterPro" id="IPR044722">
    <property type="entry name" value="SecA_SF2_C"/>
</dbReference>
<evidence type="ECO:0000256" key="8">
    <source>
        <dbReference type="ARBA" id="ARBA00023010"/>
    </source>
</evidence>
<evidence type="ECO:0000256" key="6">
    <source>
        <dbReference type="ARBA" id="ARBA00022927"/>
    </source>
</evidence>
<dbReference type="GO" id="GO:0006605">
    <property type="term" value="P:protein targeting"/>
    <property type="evidence" value="ECO:0007669"/>
    <property type="project" value="UniProtKB-UniRule"/>
</dbReference>
<dbReference type="FunFam" id="3.90.1440.10:FF:000003">
    <property type="entry name" value="Preprotein translocase SecA subunit"/>
    <property type="match status" value="1"/>
</dbReference>
<evidence type="ECO:0000259" key="13">
    <source>
        <dbReference type="PROSITE" id="PS51196"/>
    </source>
</evidence>
<keyword evidence="5 10" id="KW-0067">ATP-binding</keyword>
<dbReference type="PROSITE" id="PS01312">
    <property type="entry name" value="SECA"/>
    <property type="match status" value="1"/>
</dbReference>
<dbReference type="Pfam" id="PF07517">
    <property type="entry name" value="SecA_DEAD"/>
    <property type="match status" value="1"/>
</dbReference>
<dbReference type="PROSITE" id="PS51192">
    <property type="entry name" value="HELICASE_ATP_BIND_1"/>
    <property type="match status" value="1"/>
</dbReference>
<keyword evidence="4 10" id="KW-0547">Nucleotide-binding</keyword>
<dbReference type="InterPro" id="IPR011115">
    <property type="entry name" value="SecA_DEAD"/>
</dbReference>
<evidence type="ECO:0000256" key="10">
    <source>
        <dbReference type="HAMAP-Rule" id="MF_01382"/>
    </source>
</evidence>
<dbReference type="GO" id="GO:0008564">
    <property type="term" value="F:protein-exporting ATPase activity"/>
    <property type="evidence" value="ECO:0007669"/>
    <property type="project" value="UniProtKB-EC"/>
</dbReference>
<evidence type="ECO:0000256" key="2">
    <source>
        <dbReference type="ARBA" id="ARBA00007650"/>
    </source>
</evidence>
<gene>
    <name evidence="10 14" type="primary">secA</name>
</gene>
<comment type="subcellular location">
    <subcellularLocation>
        <location evidence="10">Cell membrane</location>
        <topology evidence="10">Peripheral membrane protein</topology>
        <orientation evidence="10">Cytoplasmic side</orientation>
    </subcellularLocation>
    <subcellularLocation>
        <location evidence="10">Cytoplasm</location>
    </subcellularLocation>
    <subcellularLocation>
        <location evidence="1">Membrane</location>
        <topology evidence="1">Peripheral membrane protein</topology>
    </subcellularLocation>
    <text evidence="10">Distribution is 50-50.</text>
</comment>
<dbReference type="NCBIfam" id="TIGR00963">
    <property type="entry name" value="secA"/>
    <property type="match status" value="1"/>
</dbReference>
<keyword evidence="8 10" id="KW-0811">Translocation</keyword>
<dbReference type="Pfam" id="PF07516">
    <property type="entry name" value="SecA_SW"/>
    <property type="match status" value="1"/>
</dbReference>
<dbReference type="EC" id="7.4.2.8" evidence="10"/>
<dbReference type="Gene3D" id="1.10.3060.10">
    <property type="entry name" value="Helical scaffold and wing domains of SecA"/>
    <property type="match status" value="1"/>
</dbReference>
<dbReference type="SMART" id="SM00958">
    <property type="entry name" value="SecA_PP_bind"/>
    <property type="match status" value="1"/>
</dbReference>
<dbReference type="GO" id="GO:0065002">
    <property type="term" value="P:intracellular protein transmembrane transport"/>
    <property type="evidence" value="ECO:0007669"/>
    <property type="project" value="UniProtKB-UniRule"/>
</dbReference>
<comment type="catalytic activity">
    <reaction evidence="10">
        <text>ATP + H2O + cellular proteinSide 1 = ADP + phosphate + cellular proteinSide 2.</text>
        <dbReference type="EC" id="7.4.2.8"/>
    </reaction>
</comment>
<dbReference type="SUPFAM" id="SSF52540">
    <property type="entry name" value="P-loop containing nucleoside triphosphate hydrolases"/>
    <property type="match status" value="2"/>
</dbReference>
<keyword evidence="3 10" id="KW-0813">Transport</keyword>
<dbReference type="SMART" id="SM00957">
    <property type="entry name" value="SecA_DEAD"/>
    <property type="match status" value="1"/>
</dbReference>
<dbReference type="GO" id="GO:0005886">
    <property type="term" value="C:plasma membrane"/>
    <property type="evidence" value="ECO:0007669"/>
    <property type="project" value="UniProtKB-SubCell"/>
</dbReference>
<evidence type="ECO:0000313" key="14">
    <source>
        <dbReference type="EMBL" id="AIB04118.1"/>
    </source>
</evidence>
<evidence type="ECO:0000256" key="7">
    <source>
        <dbReference type="ARBA" id="ARBA00022967"/>
    </source>
</evidence>
<dbReference type="InterPro" id="IPR011130">
    <property type="entry name" value="SecA_preprotein_X-link_dom"/>
</dbReference>
<dbReference type="HAMAP" id="MF_01382">
    <property type="entry name" value="SecA"/>
    <property type="match status" value="1"/>
</dbReference>
<proteinExistence type="inferred from homology"/>
<dbReference type="GeneID" id="24121249"/>
<dbReference type="GO" id="GO:0005524">
    <property type="term" value="F:ATP binding"/>
    <property type="evidence" value="ECO:0007669"/>
    <property type="project" value="UniProtKB-UniRule"/>
</dbReference>
<dbReference type="AlphaFoldDB" id="A0A0D3M5S0"/>
<feature type="binding site" evidence="10">
    <location>
        <begin position="105"/>
        <end position="109"/>
    </location>
    <ligand>
        <name>ATP</name>
        <dbReference type="ChEBI" id="CHEBI:30616"/>
    </ligand>
</feature>
<dbReference type="SUPFAM" id="SSF81886">
    <property type="entry name" value="Helical scaffold and wing domains of SecA"/>
    <property type="match status" value="1"/>
</dbReference>
<evidence type="ECO:0000256" key="11">
    <source>
        <dbReference type="RuleBase" id="RU003874"/>
    </source>
</evidence>
<dbReference type="InterPro" id="IPR036266">
    <property type="entry name" value="SecA_Wing/Scaffold_sf"/>
</dbReference>
<evidence type="ECO:0000256" key="4">
    <source>
        <dbReference type="ARBA" id="ARBA00022741"/>
    </source>
</evidence>
<evidence type="ECO:0000256" key="3">
    <source>
        <dbReference type="ARBA" id="ARBA00022448"/>
    </source>
</evidence>
<sequence>MNKLFNTLGGVFRRAQIPTEYFTMVEGIVDLENKFSNFTEAQIKDRVNILRKKYKQNSNDNSLVIESFAITRYSTSVKLGLKHFETQLLGGLILKDGKIAEMKTGEGKTLVATLPAGFHALGQKGLQIVTVNEYLAKRDKENLQSVYNFMGFNVGLIQQTMDTFARQVNYAADLTYITNSELGFDYLRDNMATDPGKKVLRPFYFCLIDEVDSVLIDEARTPLVIGNPVPLNSKRFNMAKLLARSMVRNRHFEIDLKKRRATITEEGYRFLELALGTTDLYNQQNSWVLYIQNALRADFLYNMDRDYIIQDGQVQIIDEFTGRIAIGRKWSDGLHQAIECKENLEISQQTITQNSITYPNFFSLFPKLSGMTGTAKTSEKEFLDFYNLEVLVVPTKNPIQRKDLEDLVFQTKRSKFQAILTQTKEMYKSLRPVLVGTSTIEDSEILKQLFIYSNIPCKILNAKPENIDLESAIVAQSGKLGAVTIATNMAGRGTDILLGGNLKYEVNSYVRSLLKYIIFSKKFDDNCGLMNYFHQVLDDMKFLKAELSQLPLTECLEFIERLVDVDQLPNESELGKRLKALFLFIENLFRKKWSLERETVLDLGGLLILGSERHESQRVDNQLRGRSGRQGDPGQSCFFISLEDELFSRYGGAIFDKLLISLPQDNGDVIGGQSGKWLADSISKVQKRVENFFYEGRKMNFVYDKIFHRYRLAYFFLRNKLLLARSYRSIFINLLVSPSFDFFPFRAVELYSLFDKFDVVPKESKFLLYQATINYDINNIEGKIFFTKDFELSLRQVIMTKLDQLWVKYSQAMELTRETIGWQAYAQKDPIQQYEYYCGLGFKEFLKSLKTIILATLSKGETEIFDNISIEEVIELD</sequence>
<keyword evidence="10" id="KW-1003">Cell membrane</keyword>
<dbReference type="RefSeq" id="YP_009131282.1">
    <property type="nucleotide sequence ID" value="NC_026851.1"/>
</dbReference>
<dbReference type="InterPro" id="IPR027417">
    <property type="entry name" value="P-loop_NTPase"/>
</dbReference>
<dbReference type="Pfam" id="PF01043">
    <property type="entry name" value="SecA_PP_bind"/>
    <property type="match status" value="1"/>
</dbReference>
<dbReference type="InterPro" id="IPR014018">
    <property type="entry name" value="SecA_motor_DEAD"/>
</dbReference>
<comment type="similarity">
    <text evidence="2 10 11">Belongs to the SecA family.</text>
</comment>
<dbReference type="InterPro" id="IPR020937">
    <property type="entry name" value="SecA_CS"/>
</dbReference>
<keyword evidence="10" id="KW-0963">Cytoplasm</keyword>
<dbReference type="Gene3D" id="3.40.50.300">
    <property type="entry name" value="P-loop containing nucleotide triphosphate hydrolases"/>
    <property type="match status" value="2"/>
</dbReference>
<dbReference type="PROSITE" id="PS51196">
    <property type="entry name" value="SECA_MOTOR_DEAD"/>
    <property type="match status" value="1"/>
</dbReference>
<dbReference type="EMBL" id="KJ624065">
    <property type="protein sequence ID" value="AIB04118.1"/>
    <property type="molecule type" value="Genomic_DNA"/>
</dbReference>
<dbReference type="InterPro" id="IPR011116">
    <property type="entry name" value="SecA_Wing/Scaffold"/>
</dbReference>
<dbReference type="PANTHER" id="PTHR30612:SF0">
    <property type="entry name" value="CHLOROPLAST PROTEIN-TRANSPORTING ATPASE"/>
    <property type="match status" value="1"/>
</dbReference>
<keyword evidence="9 10" id="KW-0472">Membrane</keyword>
<dbReference type="GO" id="GO:0017038">
    <property type="term" value="P:protein import"/>
    <property type="evidence" value="ECO:0007669"/>
    <property type="project" value="InterPro"/>
</dbReference>
<keyword evidence="6 10" id="KW-0653">Protein transport</keyword>
<feature type="binding site" evidence="10">
    <location>
        <position position="87"/>
    </location>
    <ligand>
        <name>ATP</name>
        <dbReference type="ChEBI" id="CHEBI:30616"/>
    </ligand>
</feature>
<accession>A0A0D3M5S0</accession>
<dbReference type="GO" id="GO:0005737">
    <property type="term" value="C:cytoplasm"/>
    <property type="evidence" value="ECO:0007669"/>
    <property type="project" value="UniProtKB-SubCell"/>
</dbReference>
<geneLocation type="plastid" evidence="14"/>
<dbReference type="CDD" id="cd17928">
    <property type="entry name" value="DEXDc_SecA"/>
    <property type="match status" value="1"/>
</dbReference>
<reference evidence="14" key="1">
    <citation type="journal article" date="2015" name="Sci. Rep.">
        <title>Updating algal evolutionary relationships through plastid genome sequencing: did alveolate plastids emerge through endosymbiosis of an ochrophyte?</title>
        <authorList>
            <person name="Sevcikova T."/>
            <person name="Horak A."/>
            <person name="Klimes V."/>
            <person name="Zbrankova V."/>
            <person name="Demir-Hilton E."/>
            <person name="Sudek S."/>
            <person name="Jenkins J."/>
            <person name="Schmutz J."/>
            <person name="Pribyl P."/>
            <person name="Fousek J."/>
            <person name="Vlcek C."/>
            <person name="Lang B.F."/>
            <person name="Obornik M."/>
            <person name="Worden A.Z."/>
            <person name="Elias M."/>
        </authorList>
    </citation>
    <scope>NUCLEOTIDE SEQUENCE</scope>
</reference>
<evidence type="ECO:0000256" key="5">
    <source>
        <dbReference type="ARBA" id="ARBA00022840"/>
    </source>
</evidence>
<protein>
    <recommendedName>
        <fullName evidence="10 11">Protein translocase subunit SecA</fullName>
        <ecNumber evidence="10">7.4.2.8</ecNumber>
    </recommendedName>
</protein>
<dbReference type="SUPFAM" id="SSF81767">
    <property type="entry name" value="Pre-protein crosslinking domain of SecA"/>
    <property type="match status" value="1"/>
</dbReference>
<keyword evidence="7 10" id="KW-1278">Translocase</keyword>
<feature type="binding site" evidence="10">
    <location>
        <position position="495"/>
    </location>
    <ligand>
        <name>ATP</name>
        <dbReference type="ChEBI" id="CHEBI:30616"/>
    </ligand>
</feature>
<feature type="domain" description="SecA family profile" evidence="13">
    <location>
        <begin position="3"/>
        <end position="671"/>
    </location>
</feature>
<evidence type="ECO:0000256" key="9">
    <source>
        <dbReference type="ARBA" id="ARBA00023136"/>
    </source>
</evidence>
<dbReference type="InterPro" id="IPR036670">
    <property type="entry name" value="SecA_X-link_sf"/>
</dbReference>
<evidence type="ECO:0000259" key="12">
    <source>
        <dbReference type="PROSITE" id="PS51192"/>
    </source>
</evidence>
<keyword evidence="14" id="KW-0934">Plastid</keyword>
<dbReference type="PANTHER" id="PTHR30612">
    <property type="entry name" value="SECA INNER MEMBRANE COMPONENT OF SEC PROTEIN SECRETION SYSTEM"/>
    <property type="match status" value="1"/>
</dbReference>
<dbReference type="InterPro" id="IPR000185">
    <property type="entry name" value="SecA"/>
</dbReference>
<name>A0A0D3M5S0_9STRA</name>
<feature type="domain" description="Helicase ATP-binding" evidence="12">
    <location>
        <begin position="89"/>
        <end position="248"/>
    </location>
</feature>
<dbReference type="PRINTS" id="PR00906">
    <property type="entry name" value="SECA"/>
</dbReference>
<organism evidence="14">
    <name type="scientific">Trachydiscus minutus</name>
    <dbReference type="NCBI Taxonomy" id="1032745"/>
    <lineage>
        <taxon>Eukaryota</taxon>
        <taxon>Sar</taxon>
        <taxon>Stramenopiles</taxon>
        <taxon>Ochrophyta</taxon>
        <taxon>Eustigmatophyceae</taxon>
        <taxon>Goniochloridales</taxon>
        <taxon>Goniochloridaceae</taxon>
        <taxon>Trachydiscus</taxon>
    </lineage>
</organism>
<comment type="function">
    <text evidence="10">Part of the Sec protein translocase complex. Interacts with the SecYEG preprotein conducting channel. Has a central role in coupling the hydrolysis of ATP to the transfer of proteins into and across the cell membrane, serving as an ATP-driven molecular motor driving the stepwise translocation of polypeptide chains across the membrane.</text>
</comment>